<organism evidence="3 5">
    <name type="scientific">Puccinia graminis f. sp. tritici</name>
    <dbReference type="NCBI Taxonomy" id="56615"/>
    <lineage>
        <taxon>Eukaryota</taxon>
        <taxon>Fungi</taxon>
        <taxon>Dikarya</taxon>
        <taxon>Basidiomycota</taxon>
        <taxon>Pucciniomycotina</taxon>
        <taxon>Pucciniomycetes</taxon>
        <taxon>Pucciniales</taxon>
        <taxon>Pucciniaceae</taxon>
        <taxon>Puccinia</taxon>
    </lineage>
</organism>
<reference evidence="4 5" key="1">
    <citation type="submission" date="2019-05" db="EMBL/GenBank/DDBJ databases">
        <title>Emergence of the Ug99 lineage of the wheat stem rust pathogen through somatic hybridization.</title>
        <authorList>
            <person name="Li F."/>
            <person name="Upadhyaya N.M."/>
            <person name="Sperschneider J."/>
            <person name="Matny O."/>
            <person name="Nguyen-Phuc H."/>
            <person name="Mago R."/>
            <person name="Raley C."/>
            <person name="Miller M.E."/>
            <person name="Silverstein K.A.T."/>
            <person name="Henningsen E."/>
            <person name="Hirsch C.D."/>
            <person name="Visser B."/>
            <person name="Pretorius Z.A."/>
            <person name="Steffenson B.J."/>
            <person name="Schwessinger B."/>
            <person name="Dodds P.N."/>
            <person name="Figueroa M."/>
        </authorList>
    </citation>
    <scope>NUCLEOTIDE SEQUENCE [LARGE SCALE GENOMIC DNA]</scope>
    <source>
        <strain evidence="2">21-0</strain>
        <strain evidence="3 5">Ug99</strain>
    </source>
</reference>
<comment type="caution">
    <text evidence="3">The sequence shown here is derived from an EMBL/GenBank/DDBJ whole genome shotgun (WGS) entry which is preliminary data.</text>
</comment>
<evidence type="ECO:0000313" key="2">
    <source>
        <dbReference type="EMBL" id="KAA1094548.1"/>
    </source>
</evidence>
<dbReference type="EMBL" id="VDEP01000138">
    <property type="protein sequence ID" value="KAA1129037.1"/>
    <property type="molecule type" value="Genomic_DNA"/>
</dbReference>
<dbReference type="Proteomes" id="UP000325313">
    <property type="component" value="Unassembled WGS sequence"/>
</dbReference>
<feature type="transmembrane region" description="Helical" evidence="1">
    <location>
        <begin position="77"/>
        <end position="95"/>
    </location>
</feature>
<keyword evidence="4" id="KW-1185">Reference proteome</keyword>
<keyword evidence="1" id="KW-0812">Transmembrane</keyword>
<keyword evidence="1" id="KW-0472">Membrane</keyword>
<evidence type="ECO:0000313" key="5">
    <source>
        <dbReference type="Proteomes" id="UP000325313"/>
    </source>
</evidence>
<accession>A0A5B0RTX5</accession>
<sequence length="140" mass="15259">MLLHTKNENKTYSFGEACGNDARGSIVQALNCVRRECAVSCYKGRPVSPFGERSGTIVYKPQTSAQKSTQPKMKSHISLIMVALVVLLTFEPAGADSSTFPADSSPFPCQSPGSKLWCQCYWRNGVLIIPSNSQCSTQHP</sequence>
<keyword evidence="1" id="KW-1133">Transmembrane helix</keyword>
<dbReference type="AlphaFoldDB" id="A0A5B0RTX5"/>
<dbReference type="EMBL" id="VSWC01000079">
    <property type="protein sequence ID" value="KAA1094548.1"/>
    <property type="molecule type" value="Genomic_DNA"/>
</dbReference>
<dbReference type="Proteomes" id="UP000324748">
    <property type="component" value="Unassembled WGS sequence"/>
</dbReference>
<proteinExistence type="predicted"/>
<name>A0A5B0RTX5_PUCGR</name>
<evidence type="ECO:0000313" key="4">
    <source>
        <dbReference type="Proteomes" id="UP000324748"/>
    </source>
</evidence>
<gene>
    <name evidence="2" type="ORF">PGT21_024563</name>
    <name evidence="3" type="ORF">PGTUg99_025434</name>
</gene>
<evidence type="ECO:0000256" key="1">
    <source>
        <dbReference type="SAM" id="Phobius"/>
    </source>
</evidence>
<protein>
    <submittedName>
        <fullName evidence="3">Uncharacterized protein</fullName>
    </submittedName>
</protein>
<evidence type="ECO:0000313" key="3">
    <source>
        <dbReference type="EMBL" id="KAA1129037.1"/>
    </source>
</evidence>